<keyword evidence="1" id="KW-0732">Signal</keyword>
<dbReference type="InParanoid" id="A0A2P5FRI7"/>
<dbReference type="EMBL" id="JXTC01000013">
    <property type="protein sequence ID" value="POO00369.1"/>
    <property type="molecule type" value="Genomic_DNA"/>
</dbReference>
<sequence length="128" mass="14732">KAEFRARKVIQSLLRLLLLLLLLLRKEEEKKKKKKGQYEKLSNTQINEVAKIPRLSEDNLSSFGEHINHLVVTRVTDFHVCPHDQLAGLGIPLIDHKPHSRRQIQPENQCVIGRIKKSTNLSPVNFLS</sequence>
<protein>
    <submittedName>
        <fullName evidence="2">Uncharacterized protein</fullName>
    </submittedName>
</protein>
<feature type="signal peptide" evidence="1">
    <location>
        <begin position="1"/>
        <end position="29"/>
    </location>
</feature>
<accession>A0A2P5FRI7</accession>
<dbReference type="AlphaFoldDB" id="A0A2P5FRI7"/>
<proteinExistence type="predicted"/>
<feature type="non-terminal residue" evidence="2">
    <location>
        <position position="1"/>
    </location>
</feature>
<reference evidence="3" key="1">
    <citation type="submission" date="2016-06" db="EMBL/GenBank/DDBJ databases">
        <title>Parallel loss of symbiosis genes in relatives of nitrogen-fixing non-legume Parasponia.</title>
        <authorList>
            <person name="Van Velzen R."/>
            <person name="Holmer R."/>
            <person name="Bu F."/>
            <person name="Rutten L."/>
            <person name="Van Zeijl A."/>
            <person name="Liu W."/>
            <person name="Santuari L."/>
            <person name="Cao Q."/>
            <person name="Sharma T."/>
            <person name="Shen D."/>
            <person name="Roswanjaya Y."/>
            <person name="Wardhani T."/>
            <person name="Kalhor M.S."/>
            <person name="Jansen J."/>
            <person name="Van den Hoogen J."/>
            <person name="Gungor B."/>
            <person name="Hartog M."/>
            <person name="Hontelez J."/>
            <person name="Verver J."/>
            <person name="Yang W.-C."/>
            <person name="Schijlen E."/>
            <person name="Repin R."/>
            <person name="Schilthuizen M."/>
            <person name="Schranz E."/>
            <person name="Heidstra R."/>
            <person name="Miyata K."/>
            <person name="Fedorova E."/>
            <person name="Kohlen W."/>
            <person name="Bisseling T."/>
            <person name="Smit S."/>
            <person name="Geurts R."/>
        </authorList>
    </citation>
    <scope>NUCLEOTIDE SEQUENCE [LARGE SCALE GENOMIC DNA]</scope>
    <source>
        <strain evidence="3">cv. RG33-2</strain>
    </source>
</reference>
<evidence type="ECO:0000256" key="1">
    <source>
        <dbReference type="SAM" id="SignalP"/>
    </source>
</evidence>
<gene>
    <name evidence="2" type="ORF">TorRG33x02_037820</name>
</gene>
<organism evidence="2 3">
    <name type="scientific">Trema orientale</name>
    <name type="common">Charcoal tree</name>
    <name type="synonym">Celtis orientalis</name>
    <dbReference type="NCBI Taxonomy" id="63057"/>
    <lineage>
        <taxon>Eukaryota</taxon>
        <taxon>Viridiplantae</taxon>
        <taxon>Streptophyta</taxon>
        <taxon>Embryophyta</taxon>
        <taxon>Tracheophyta</taxon>
        <taxon>Spermatophyta</taxon>
        <taxon>Magnoliopsida</taxon>
        <taxon>eudicotyledons</taxon>
        <taxon>Gunneridae</taxon>
        <taxon>Pentapetalae</taxon>
        <taxon>rosids</taxon>
        <taxon>fabids</taxon>
        <taxon>Rosales</taxon>
        <taxon>Cannabaceae</taxon>
        <taxon>Trema</taxon>
    </lineage>
</organism>
<comment type="caution">
    <text evidence="2">The sequence shown here is derived from an EMBL/GenBank/DDBJ whole genome shotgun (WGS) entry which is preliminary data.</text>
</comment>
<feature type="chain" id="PRO_5015114645" evidence="1">
    <location>
        <begin position="30"/>
        <end position="128"/>
    </location>
</feature>
<keyword evidence="3" id="KW-1185">Reference proteome</keyword>
<dbReference type="Proteomes" id="UP000237000">
    <property type="component" value="Unassembled WGS sequence"/>
</dbReference>
<name>A0A2P5FRI7_TREOI</name>
<evidence type="ECO:0000313" key="3">
    <source>
        <dbReference type="Proteomes" id="UP000237000"/>
    </source>
</evidence>
<evidence type="ECO:0000313" key="2">
    <source>
        <dbReference type="EMBL" id="POO00369.1"/>
    </source>
</evidence>